<feature type="domain" description="GGDEF" evidence="3">
    <location>
        <begin position="449"/>
        <end position="606"/>
    </location>
</feature>
<dbReference type="Proteomes" id="UP001579974">
    <property type="component" value="Unassembled WGS sequence"/>
</dbReference>
<dbReference type="SMART" id="SM00267">
    <property type="entry name" value="GGDEF"/>
    <property type="match status" value="1"/>
</dbReference>
<proteinExistence type="predicted"/>
<dbReference type="SMART" id="SM00052">
    <property type="entry name" value="EAL"/>
    <property type="match status" value="1"/>
</dbReference>
<dbReference type="CDD" id="cd01948">
    <property type="entry name" value="EAL"/>
    <property type="match status" value="1"/>
</dbReference>
<feature type="domain" description="CBS" evidence="4">
    <location>
        <begin position="361"/>
        <end position="421"/>
    </location>
</feature>
<comment type="caution">
    <text evidence="5">The sequence shown here is derived from an EMBL/GenBank/DDBJ whole genome shotgun (WGS) entry which is preliminary data.</text>
</comment>
<dbReference type="SUPFAM" id="SSF141868">
    <property type="entry name" value="EAL domain-like"/>
    <property type="match status" value="1"/>
</dbReference>
<dbReference type="InterPro" id="IPR000160">
    <property type="entry name" value="GGDEF_dom"/>
</dbReference>
<dbReference type="Pfam" id="PF00571">
    <property type="entry name" value="CBS"/>
    <property type="match status" value="2"/>
</dbReference>
<dbReference type="Pfam" id="PF00563">
    <property type="entry name" value="EAL"/>
    <property type="match status" value="1"/>
</dbReference>
<dbReference type="Gene3D" id="3.30.70.270">
    <property type="match status" value="1"/>
</dbReference>
<dbReference type="InterPro" id="IPR001633">
    <property type="entry name" value="EAL_dom"/>
</dbReference>
<evidence type="ECO:0000256" key="1">
    <source>
        <dbReference type="PROSITE-ProRule" id="PRU00703"/>
    </source>
</evidence>
<dbReference type="Gene3D" id="3.20.20.450">
    <property type="entry name" value="EAL domain"/>
    <property type="match status" value="1"/>
</dbReference>
<sequence length="608" mass="69303">MNLYKSEFAEEGPIENLAPDHEQGGIEQIVFNPKWNVKFQPIFSFFTGEVFGYRVDYELASVSSDQGVTSAELFSYVERVGKADYLEKTLWEQVLTKWSDSSLSSILFLPVTMYVVEDVRLTTSFLNDLFRRYDLPPRRIVLEITDTMSYPNLQLTSEKVQLFRHYGYSFALGNLDHEQPWLHRILLLRPDYVNVAPKLVMNVHEERIQFSTFEVVTDLARKLDFQVIAQGISNVDDLHSLLGLGIHFGQGSLLEQMSPTAVEARFKGTRLIQEWLISQNTLSVDQGWSLNHIVKPVQSVDSHTTVAQVVQYFNEFKLESGIVVVQDETPIGLVMRDKLFQRLAFQYGHALYWNREIHNVMDQNPLMIEVDTTLETASRLSMARHRDQIYDSVIVTRRGKLVGVITVRDMLNAITESQMELAKDANPLTGLPGNRRIEREIEKRIRVKQPFAIIYADLDHFKWFNDNYGFRKGDSVIKFTANVLAECLGTYGESGDFIGHVGGDDFILITQTRELNSLCMTITSRFDREILEFYQSEHACQPIRVITDRSGNPVHSAGIAISLAVLECHTIDHAVVSPERIAQEAGYLKKSAKRVQGSTTVHGKLRPS</sequence>
<dbReference type="InterPro" id="IPR046342">
    <property type="entry name" value="CBS_dom_sf"/>
</dbReference>
<dbReference type="PROSITE" id="PS50887">
    <property type="entry name" value="GGDEF"/>
    <property type="match status" value="1"/>
</dbReference>
<evidence type="ECO:0000313" key="6">
    <source>
        <dbReference type="Proteomes" id="UP001579974"/>
    </source>
</evidence>
<dbReference type="SUPFAM" id="SSF54631">
    <property type="entry name" value="CBS-domain pair"/>
    <property type="match status" value="1"/>
</dbReference>
<evidence type="ECO:0000259" key="2">
    <source>
        <dbReference type="PROSITE" id="PS50883"/>
    </source>
</evidence>
<name>A0ABV5AGH1_9BACL</name>
<feature type="domain" description="CBS" evidence="4">
    <location>
        <begin position="293"/>
        <end position="351"/>
    </location>
</feature>
<feature type="domain" description="EAL" evidence="2">
    <location>
        <begin position="19"/>
        <end position="271"/>
    </location>
</feature>
<dbReference type="PANTHER" id="PTHR33121">
    <property type="entry name" value="CYCLIC DI-GMP PHOSPHODIESTERASE PDEF"/>
    <property type="match status" value="1"/>
</dbReference>
<dbReference type="InterPro" id="IPR043128">
    <property type="entry name" value="Rev_trsase/Diguanyl_cyclase"/>
</dbReference>
<dbReference type="NCBIfam" id="TIGR00254">
    <property type="entry name" value="GGDEF"/>
    <property type="match status" value="1"/>
</dbReference>
<evidence type="ECO:0000313" key="5">
    <source>
        <dbReference type="EMBL" id="MFB5191333.1"/>
    </source>
</evidence>
<dbReference type="CDD" id="cd01949">
    <property type="entry name" value="GGDEF"/>
    <property type="match status" value="1"/>
</dbReference>
<evidence type="ECO:0000259" key="4">
    <source>
        <dbReference type="PROSITE" id="PS51371"/>
    </source>
</evidence>
<gene>
    <name evidence="5" type="ORF">KKP3000_000104</name>
</gene>
<reference evidence="5 6" key="1">
    <citation type="journal article" date="2024" name="Int. J. Mol. Sci.">
        <title>Exploration of Alicyclobacillus spp. Genome in Search of Antibiotic Resistance.</title>
        <authorList>
            <person name="Bucka-Kolendo J."/>
            <person name="Kiousi D.E."/>
            <person name="Dekowska A."/>
            <person name="Mikolajczuk-Szczyrba A."/>
            <person name="Karadedos D.M."/>
            <person name="Michael P."/>
            <person name="Galanis A."/>
            <person name="Sokolowska B."/>
        </authorList>
    </citation>
    <scope>NUCLEOTIDE SEQUENCE [LARGE SCALE GENOMIC DNA]</scope>
    <source>
        <strain evidence="5 6">KKP 3000</strain>
    </source>
</reference>
<organism evidence="5 6">
    <name type="scientific">Alicyclobacillus fastidiosus</name>
    <dbReference type="NCBI Taxonomy" id="392011"/>
    <lineage>
        <taxon>Bacteria</taxon>
        <taxon>Bacillati</taxon>
        <taxon>Bacillota</taxon>
        <taxon>Bacilli</taxon>
        <taxon>Bacillales</taxon>
        <taxon>Alicyclobacillaceae</taxon>
        <taxon>Alicyclobacillus</taxon>
    </lineage>
</organism>
<dbReference type="InterPro" id="IPR029787">
    <property type="entry name" value="Nucleotide_cyclase"/>
</dbReference>
<dbReference type="InterPro" id="IPR050706">
    <property type="entry name" value="Cyclic-di-GMP_PDE-like"/>
</dbReference>
<protein>
    <submittedName>
        <fullName evidence="5">GGDEF domain-containing protein</fullName>
    </submittedName>
</protein>
<evidence type="ECO:0000259" key="3">
    <source>
        <dbReference type="PROSITE" id="PS50887"/>
    </source>
</evidence>
<dbReference type="PROSITE" id="PS51371">
    <property type="entry name" value="CBS"/>
    <property type="match status" value="2"/>
</dbReference>
<dbReference type="EMBL" id="JBDXSU010000010">
    <property type="protein sequence ID" value="MFB5191333.1"/>
    <property type="molecule type" value="Genomic_DNA"/>
</dbReference>
<dbReference type="RefSeq" id="WP_275473946.1">
    <property type="nucleotide sequence ID" value="NZ_CP162940.1"/>
</dbReference>
<keyword evidence="1" id="KW-0129">CBS domain</keyword>
<dbReference type="InterPro" id="IPR035919">
    <property type="entry name" value="EAL_sf"/>
</dbReference>
<dbReference type="SMART" id="SM00116">
    <property type="entry name" value="CBS"/>
    <property type="match status" value="2"/>
</dbReference>
<dbReference type="InterPro" id="IPR000644">
    <property type="entry name" value="CBS_dom"/>
</dbReference>
<dbReference type="PANTHER" id="PTHR33121:SF70">
    <property type="entry name" value="SIGNALING PROTEIN YKOW"/>
    <property type="match status" value="1"/>
</dbReference>
<dbReference type="PROSITE" id="PS50883">
    <property type="entry name" value="EAL"/>
    <property type="match status" value="1"/>
</dbReference>
<keyword evidence="6" id="KW-1185">Reference proteome</keyword>
<dbReference type="SUPFAM" id="SSF55073">
    <property type="entry name" value="Nucleotide cyclase"/>
    <property type="match status" value="1"/>
</dbReference>
<accession>A0ABV5AGH1</accession>
<dbReference type="Gene3D" id="3.10.580.10">
    <property type="entry name" value="CBS-domain"/>
    <property type="match status" value="1"/>
</dbReference>
<dbReference type="Pfam" id="PF00990">
    <property type="entry name" value="GGDEF"/>
    <property type="match status" value="1"/>
</dbReference>